<organism evidence="3 4">
    <name type="scientific">Centaurea solstitialis</name>
    <name type="common">yellow star-thistle</name>
    <dbReference type="NCBI Taxonomy" id="347529"/>
    <lineage>
        <taxon>Eukaryota</taxon>
        <taxon>Viridiplantae</taxon>
        <taxon>Streptophyta</taxon>
        <taxon>Embryophyta</taxon>
        <taxon>Tracheophyta</taxon>
        <taxon>Spermatophyta</taxon>
        <taxon>Magnoliopsida</taxon>
        <taxon>eudicotyledons</taxon>
        <taxon>Gunneridae</taxon>
        <taxon>Pentapetalae</taxon>
        <taxon>asterids</taxon>
        <taxon>campanulids</taxon>
        <taxon>Asterales</taxon>
        <taxon>Asteraceae</taxon>
        <taxon>Carduoideae</taxon>
        <taxon>Cardueae</taxon>
        <taxon>Centaureinae</taxon>
        <taxon>Centaurea</taxon>
    </lineage>
</organism>
<name>A0AA38SNH5_9ASTR</name>
<accession>A0AA38SNH5</accession>
<dbReference type="EMBL" id="JARYMX010000339">
    <property type="protein sequence ID" value="KAJ9535328.1"/>
    <property type="molecule type" value="Genomic_DNA"/>
</dbReference>
<keyword evidence="4" id="KW-1185">Reference proteome</keyword>
<dbReference type="InterPro" id="IPR058331">
    <property type="entry name" value="DUF8018"/>
</dbReference>
<dbReference type="PANTHER" id="PTHR35289">
    <property type="entry name" value="TRANSMEMBRANE PROTEIN"/>
    <property type="match status" value="1"/>
</dbReference>
<proteinExistence type="predicted"/>
<evidence type="ECO:0000313" key="4">
    <source>
        <dbReference type="Proteomes" id="UP001172457"/>
    </source>
</evidence>
<gene>
    <name evidence="3" type="ORF">OSB04_un001561</name>
</gene>
<evidence type="ECO:0000256" key="1">
    <source>
        <dbReference type="SAM" id="MobiDB-lite"/>
    </source>
</evidence>
<feature type="region of interest" description="Disordered" evidence="1">
    <location>
        <begin position="151"/>
        <end position="185"/>
    </location>
</feature>
<sequence length="304" mass="33365">MPLVCRSLCRSSFVVSHVRKGSPVPYNYLKEIHVAREYVSRTIRWSGIGEDGLITSLLGGNSKGTWPPLMDFGTDTRATILETIFLDRSPIQRIRPTSSLFSFMAEISPHQGTKSQWIEALLFFPFGGTSLGVNPSGSSGSWTSIFYPPTPRSAEGTSVNQPPAGPVPPGDAVAPTGEAASPARPDPFPYQPDEVIGGDSVLSIQRRLLAQYVFPPAEVIDFARIQAEDLFEVKVNIIRQMTVLDPTGDWLRQGARAFDNPRTATGESSLEKLYSIFDEIDRDGVDSQAFLSLQNKVLEKKIGY</sequence>
<dbReference type="Pfam" id="PF26057">
    <property type="entry name" value="DUF8018"/>
    <property type="match status" value="1"/>
</dbReference>
<dbReference type="InterPro" id="IPR052694">
    <property type="entry name" value="Mt_uS3-like"/>
</dbReference>
<reference evidence="3" key="1">
    <citation type="submission" date="2023-03" db="EMBL/GenBank/DDBJ databases">
        <title>Chromosome-scale reference genome and RAD-based genetic map of yellow starthistle (Centaurea solstitialis) reveal putative structural variation and QTLs associated with invader traits.</title>
        <authorList>
            <person name="Reatini B."/>
            <person name="Cang F.A."/>
            <person name="Jiang Q."/>
            <person name="Mckibben M.T.W."/>
            <person name="Barker M.S."/>
            <person name="Rieseberg L.H."/>
            <person name="Dlugosch K.M."/>
        </authorList>
    </citation>
    <scope>NUCLEOTIDE SEQUENCE</scope>
    <source>
        <strain evidence="3">CAN-66</strain>
        <tissue evidence="3">Leaf</tissue>
    </source>
</reference>
<dbReference type="Proteomes" id="UP001172457">
    <property type="component" value="Unassembled WGS sequence"/>
</dbReference>
<evidence type="ECO:0000259" key="2">
    <source>
        <dbReference type="Pfam" id="PF26057"/>
    </source>
</evidence>
<comment type="caution">
    <text evidence="3">The sequence shown here is derived from an EMBL/GenBank/DDBJ whole genome shotgun (WGS) entry which is preliminary data.</text>
</comment>
<evidence type="ECO:0000313" key="3">
    <source>
        <dbReference type="EMBL" id="KAJ9535328.1"/>
    </source>
</evidence>
<dbReference type="AlphaFoldDB" id="A0AA38SNH5"/>
<feature type="domain" description="DUF8018" evidence="2">
    <location>
        <begin position="193"/>
        <end position="294"/>
    </location>
</feature>
<protein>
    <recommendedName>
        <fullName evidence="2">DUF8018 domain-containing protein</fullName>
    </recommendedName>
</protein>
<dbReference type="PANTHER" id="PTHR35289:SF1">
    <property type="entry name" value="ATP SYNTHASE 9 MITOCHONDRIAL-RELATED"/>
    <property type="match status" value="1"/>
</dbReference>